<dbReference type="InterPro" id="IPR035965">
    <property type="entry name" value="PAS-like_dom_sf"/>
</dbReference>
<dbReference type="Pfam" id="PF00512">
    <property type="entry name" value="HisKA"/>
    <property type="match status" value="1"/>
</dbReference>
<dbReference type="Gene3D" id="3.30.565.10">
    <property type="entry name" value="Histidine kinase-like ATPase, C-terminal domain"/>
    <property type="match status" value="1"/>
</dbReference>
<evidence type="ECO:0000256" key="1">
    <source>
        <dbReference type="ARBA" id="ARBA00000085"/>
    </source>
</evidence>
<comment type="catalytic activity">
    <reaction evidence="1">
        <text>ATP + protein L-histidine = ADP + protein N-phospho-L-histidine.</text>
        <dbReference type="EC" id="2.7.13.3"/>
    </reaction>
</comment>
<dbReference type="SMART" id="SM00388">
    <property type="entry name" value="HisKA"/>
    <property type="match status" value="1"/>
</dbReference>
<dbReference type="SUPFAM" id="SSF55874">
    <property type="entry name" value="ATPase domain of HSP90 chaperone/DNA topoisomerase II/histidine kinase"/>
    <property type="match status" value="1"/>
</dbReference>
<dbReference type="Gene3D" id="1.10.287.130">
    <property type="match status" value="1"/>
</dbReference>
<dbReference type="EC" id="2.7.13.3" evidence="2"/>
<dbReference type="PANTHER" id="PTHR43047">
    <property type="entry name" value="TWO-COMPONENT HISTIDINE PROTEIN KINASE"/>
    <property type="match status" value="1"/>
</dbReference>
<dbReference type="SUPFAM" id="SSF55785">
    <property type="entry name" value="PYP-like sensor domain (PAS domain)"/>
    <property type="match status" value="1"/>
</dbReference>
<dbReference type="Pfam" id="PF02518">
    <property type="entry name" value="HATPase_c"/>
    <property type="match status" value="1"/>
</dbReference>
<feature type="domain" description="Histidine kinase" evidence="8">
    <location>
        <begin position="326"/>
        <end position="546"/>
    </location>
</feature>
<evidence type="ECO:0000256" key="4">
    <source>
        <dbReference type="ARBA" id="ARBA00022679"/>
    </source>
</evidence>
<organism evidence="9 10">
    <name type="scientific">Rhodovibrio sodomensis</name>
    <dbReference type="NCBI Taxonomy" id="1088"/>
    <lineage>
        <taxon>Bacteria</taxon>
        <taxon>Pseudomonadati</taxon>
        <taxon>Pseudomonadota</taxon>
        <taxon>Alphaproteobacteria</taxon>
        <taxon>Rhodospirillales</taxon>
        <taxon>Rhodovibrionaceae</taxon>
        <taxon>Rhodovibrio</taxon>
    </lineage>
</organism>
<dbReference type="SMART" id="SM00387">
    <property type="entry name" value="HATPase_c"/>
    <property type="match status" value="1"/>
</dbReference>
<evidence type="ECO:0000256" key="6">
    <source>
        <dbReference type="SAM" id="Coils"/>
    </source>
</evidence>
<name>A0ABS1DLF1_9PROT</name>
<keyword evidence="3" id="KW-0597">Phosphoprotein</keyword>
<feature type="region of interest" description="Disordered" evidence="7">
    <location>
        <begin position="1"/>
        <end position="39"/>
    </location>
</feature>
<evidence type="ECO:0000313" key="10">
    <source>
        <dbReference type="Proteomes" id="UP001296873"/>
    </source>
</evidence>
<dbReference type="InterPro" id="IPR005467">
    <property type="entry name" value="His_kinase_dom"/>
</dbReference>
<dbReference type="InterPro" id="IPR036097">
    <property type="entry name" value="HisK_dim/P_sf"/>
</dbReference>
<sequence length="553" mass="59413">MSKLRNNHPEAPDAARAPDGAATGTAGGASASPDGDTAIPEDSAILESAWPVLLEMAAPLYIAAPDGRVIFSNAAFDTALGPTLLTDGGRLPRTLTRRIGRARETVRQTERVSGERLAQTRTFEGLHRTVPGPDGRVRALIGTFTEVTRTREAIANVRALRGRFEEILSTVSDWVWEVDADWTFTSSSTRDDGVLGFDPVSVLGRNFFDLGQVGVNPKVPKQRLLKASRRAPFEAVLYVIAADTPDERMFEISGIPSFDEDTGNFAGFHGSARDVTQEIAADRRARDYRAELEAALAQLRAKNTELNAALERAKAADQAKNQFLAMVGHELRTPLNAVIGFSEIMDQELFGPLGDERYDAYVDDVLASSRHLLGVINDIIDVVKLELNELRLRPDGIAVARLLETCAAFVREKAAREGIDLQVKAPADLPELIADPQKVRQMLVNLLTNAVKFTGAGGRITVAAGLRGAEMAIWVADTGIGIAQDQQADVLQPFKQADGTLSRNAEGLGIGLPLTAQLAQAHGGRLTLESTPGTGTTVTVHLPLEPAAGRAET</sequence>
<evidence type="ECO:0000256" key="2">
    <source>
        <dbReference type="ARBA" id="ARBA00012438"/>
    </source>
</evidence>
<dbReference type="SUPFAM" id="SSF47384">
    <property type="entry name" value="Homodimeric domain of signal transducing histidine kinase"/>
    <property type="match status" value="1"/>
</dbReference>
<gene>
    <name evidence="9" type="ORF">CKO28_19410</name>
</gene>
<dbReference type="RefSeq" id="WP_200342559.1">
    <property type="nucleotide sequence ID" value="NZ_NRRL01000080.1"/>
</dbReference>
<feature type="coiled-coil region" evidence="6">
    <location>
        <begin position="285"/>
        <end position="319"/>
    </location>
</feature>
<keyword evidence="4" id="KW-0808">Transferase</keyword>
<dbReference type="EMBL" id="NRRL01000080">
    <property type="protein sequence ID" value="MBK1670205.1"/>
    <property type="molecule type" value="Genomic_DNA"/>
</dbReference>
<dbReference type="CDD" id="cd00082">
    <property type="entry name" value="HisKA"/>
    <property type="match status" value="1"/>
</dbReference>
<accession>A0ABS1DLF1</accession>
<dbReference type="InterPro" id="IPR003661">
    <property type="entry name" value="HisK_dim/P_dom"/>
</dbReference>
<dbReference type="Gene3D" id="3.30.450.20">
    <property type="entry name" value="PAS domain"/>
    <property type="match status" value="1"/>
</dbReference>
<dbReference type="InterPro" id="IPR036890">
    <property type="entry name" value="HATPase_C_sf"/>
</dbReference>
<dbReference type="PRINTS" id="PR00344">
    <property type="entry name" value="BCTRLSENSOR"/>
</dbReference>
<dbReference type="InterPro" id="IPR003594">
    <property type="entry name" value="HATPase_dom"/>
</dbReference>
<evidence type="ECO:0000259" key="8">
    <source>
        <dbReference type="PROSITE" id="PS50109"/>
    </source>
</evidence>
<evidence type="ECO:0000313" key="9">
    <source>
        <dbReference type="EMBL" id="MBK1670205.1"/>
    </source>
</evidence>
<dbReference type="InterPro" id="IPR004358">
    <property type="entry name" value="Sig_transdc_His_kin-like_C"/>
</dbReference>
<evidence type="ECO:0000256" key="7">
    <source>
        <dbReference type="SAM" id="MobiDB-lite"/>
    </source>
</evidence>
<proteinExistence type="predicted"/>
<protein>
    <recommendedName>
        <fullName evidence="2">histidine kinase</fullName>
        <ecNumber evidence="2">2.7.13.3</ecNumber>
    </recommendedName>
</protein>
<keyword evidence="6" id="KW-0175">Coiled coil</keyword>
<dbReference type="PANTHER" id="PTHR43047:SF72">
    <property type="entry name" value="OSMOSENSING HISTIDINE PROTEIN KINASE SLN1"/>
    <property type="match status" value="1"/>
</dbReference>
<comment type="caution">
    <text evidence="9">The sequence shown here is derived from an EMBL/GenBank/DDBJ whole genome shotgun (WGS) entry which is preliminary data.</text>
</comment>
<keyword evidence="10" id="KW-1185">Reference proteome</keyword>
<feature type="compositionally biased region" description="Low complexity" evidence="7">
    <location>
        <begin position="14"/>
        <end position="38"/>
    </location>
</feature>
<evidence type="ECO:0000256" key="3">
    <source>
        <dbReference type="ARBA" id="ARBA00022553"/>
    </source>
</evidence>
<dbReference type="Proteomes" id="UP001296873">
    <property type="component" value="Unassembled WGS sequence"/>
</dbReference>
<reference evidence="9 10" key="1">
    <citation type="journal article" date="2020" name="Microorganisms">
        <title>Osmotic Adaptation and Compatible Solute Biosynthesis of Phototrophic Bacteria as Revealed from Genome Analyses.</title>
        <authorList>
            <person name="Imhoff J.F."/>
            <person name="Rahn T."/>
            <person name="Kunzel S."/>
            <person name="Keller A."/>
            <person name="Neulinger S.C."/>
        </authorList>
    </citation>
    <scope>NUCLEOTIDE SEQUENCE [LARGE SCALE GENOMIC DNA]</scope>
    <source>
        <strain evidence="9 10">DSM 9895</strain>
    </source>
</reference>
<keyword evidence="5" id="KW-0418">Kinase</keyword>
<dbReference type="PROSITE" id="PS50109">
    <property type="entry name" value="HIS_KIN"/>
    <property type="match status" value="1"/>
</dbReference>
<evidence type="ECO:0000256" key="5">
    <source>
        <dbReference type="ARBA" id="ARBA00022777"/>
    </source>
</evidence>